<name>A0A2I2KN38_9ACTN</name>
<sequence length="129" mass="14403">MQAHRPSACLGHDRRQESDFVDRQGLQAAFELPDPAARPGEAVASRRHGDVFLTNVTAGLADTADTLTNHGSQRRRFLGHAMTVPERTETRPDDPDRDVIHLFQARIDIRPGAWCLRPGQVEVRPCLKC</sequence>
<accession>A0A2I2KN38</accession>
<evidence type="ECO:0000313" key="2">
    <source>
        <dbReference type="Proteomes" id="UP000234331"/>
    </source>
</evidence>
<dbReference type="AlphaFoldDB" id="A0A2I2KN38"/>
<proteinExistence type="predicted"/>
<evidence type="ECO:0000313" key="1">
    <source>
        <dbReference type="EMBL" id="SNQ47052.1"/>
    </source>
</evidence>
<keyword evidence="2" id="KW-1185">Reference proteome</keyword>
<dbReference type="EMBL" id="FZMO01000079">
    <property type="protein sequence ID" value="SNQ47052.1"/>
    <property type="molecule type" value="Genomic_DNA"/>
</dbReference>
<dbReference type="Proteomes" id="UP000234331">
    <property type="component" value="Unassembled WGS sequence"/>
</dbReference>
<reference evidence="1 2" key="1">
    <citation type="submission" date="2017-06" db="EMBL/GenBank/DDBJ databases">
        <authorList>
            <person name="Kim H.J."/>
            <person name="Triplett B.A."/>
        </authorList>
    </citation>
    <scope>NUCLEOTIDE SEQUENCE [LARGE SCALE GENOMIC DNA]</scope>
    <source>
        <strain evidence="1">FRACA_ARgP5</strain>
    </source>
</reference>
<protein>
    <submittedName>
        <fullName evidence="1">Uncharacterized protein</fullName>
    </submittedName>
</protein>
<gene>
    <name evidence="1" type="ORF">FRACA_170012</name>
</gene>
<organism evidence="1 2">
    <name type="scientific">Frankia canadensis</name>
    <dbReference type="NCBI Taxonomy" id="1836972"/>
    <lineage>
        <taxon>Bacteria</taxon>
        <taxon>Bacillati</taxon>
        <taxon>Actinomycetota</taxon>
        <taxon>Actinomycetes</taxon>
        <taxon>Frankiales</taxon>
        <taxon>Frankiaceae</taxon>
        <taxon>Frankia</taxon>
    </lineage>
</organism>